<name>A0A7K3NQW7_9BACT</name>
<evidence type="ECO:0000256" key="8">
    <source>
        <dbReference type="ARBA" id="ARBA00023136"/>
    </source>
</evidence>
<keyword evidence="8 9" id="KW-0472">Membrane</keyword>
<dbReference type="Pfam" id="PF02416">
    <property type="entry name" value="TatA_B_E"/>
    <property type="match status" value="1"/>
</dbReference>
<evidence type="ECO:0000256" key="7">
    <source>
        <dbReference type="ARBA" id="ARBA00023010"/>
    </source>
</evidence>
<comment type="caution">
    <text evidence="11">The sequence shown here is derived from an EMBL/GenBank/DDBJ whole genome shotgun (WGS) entry which is preliminary data.</text>
</comment>
<feature type="compositionally biased region" description="Basic and acidic residues" evidence="10">
    <location>
        <begin position="63"/>
        <end position="76"/>
    </location>
</feature>
<keyword evidence="12" id="KW-1185">Reference proteome</keyword>
<sequence length="76" mass="7849">MFGIGATELIVILVIVLVLYGGKRLPELGSSFGKAIRNFRGAGAEPDEIDVTPGKPPAAANGADDKKPDPDTKNSA</sequence>
<evidence type="ECO:0000313" key="12">
    <source>
        <dbReference type="Proteomes" id="UP000469724"/>
    </source>
</evidence>
<keyword evidence="7 9" id="KW-0811">Translocation</keyword>
<accession>A0A7K3NQW7</accession>
<evidence type="ECO:0000256" key="5">
    <source>
        <dbReference type="ARBA" id="ARBA00022927"/>
    </source>
</evidence>
<feature type="transmembrane region" description="Helical" evidence="9">
    <location>
        <begin position="6"/>
        <end position="22"/>
    </location>
</feature>
<dbReference type="PRINTS" id="PR01506">
    <property type="entry name" value="TATBPROTEIN"/>
</dbReference>
<dbReference type="NCBIfam" id="TIGR01411">
    <property type="entry name" value="tatAE"/>
    <property type="match status" value="1"/>
</dbReference>
<evidence type="ECO:0000256" key="4">
    <source>
        <dbReference type="ARBA" id="ARBA00022692"/>
    </source>
</evidence>
<dbReference type="RefSeq" id="WP_163303670.1">
    <property type="nucleotide sequence ID" value="NZ_JAAGRQ010000117.1"/>
</dbReference>
<gene>
    <name evidence="9 11" type="primary">tatA</name>
    <name evidence="11" type="ORF">G3N56_17840</name>
</gene>
<dbReference type="PANTHER" id="PTHR42982">
    <property type="entry name" value="SEC-INDEPENDENT PROTEIN TRANSLOCASE PROTEIN TATA"/>
    <property type="match status" value="1"/>
</dbReference>
<dbReference type="Gene3D" id="1.20.5.3310">
    <property type="match status" value="1"/>
</dbReference>
<evidence type="ECO:0000313" key="11">
    <source>
        <dbReference type="EMBL" id="NDY58600.1"/>
    </source>
</evidence>
<dbReference type="InterPro" id="IPR003369">
    <property type="entry name" value="TatA/B/E"/>
</dbReference>
<dbReference type="HAMAP" id="MF_00236">
    <property type="entry name" value="TatA_E"/>
    <property type="match status" value="1"/>
</dbReference>
<evidence type="ECO:0000256" key="3">
    <source>
        <dbReference type="ARBA" id="ARBA00022475"/>
    </source>
</evidence>
<dbReference type="AlphaFoldDB" id="A0A7K3NQW7"/>
<dbReference type="Proteomes" id="UP000469724">
    <property type="component" value="Unassembled WGS sequence"/>
</dbReference>
<keyword evidence="4 9" id="KW-0812">Transmembrane</keyword>
<dbReference type="PANTHER" id="PTHR42982:SF1">
    <property type="entry name" value="SEC-INDEPENDENT PROTEIN TRANSLOCASE PROTEIN TATA"/>
    <property type="match status" value="1"/>
</dbReference>
<dbReference type="EMBL" id="JAAGRQ010000117">
    <property type="protein sequence ID" value="NDY58600.1"/>
    <property type="molecule type" value="Genomic_DNA"/>
</dbReference>
<feature type="region of interest" description="Disordered" evidence="10">
    <location>
        <begin position="43"/>
        <end position="76"/>
    </location>
</feature>
<dbReference type="GO" id="GO:0008320">
    <property type="term" value="F:protein transmembrane transporter activity"/>
    <property type="evidence" value="ECO:0007669"/>
    <property type="project" value="UniProtKB-UniRule"/>
</dbReference>
<evidence type="ECO:0000256" key="2">
    <source>
        <dbReference type="ARBA" id="ARBA00022448"/>
    </source>
</evidence>
<protein>
    <recommendedName>
        <fullName evidence="9">Sec-independent protein translocase protein TatA</fullName>
    </recommendedName>
</protein>
<evidence type="ECO:0000256" key="6">
    <source>
        <dbReference type="ARBA" id="ARBA00022989"/>
    </source>
</evidence>
<keyword evidence="3 9" id="KW-1003">Cell membrane</keyword>
<dbReference type="InterPro" id="IPR006312">
    <property type="entry name" value="TatA/E"/>
</dbReference>
<dbReference type="GO" id="GO:0043953">
    <property type="term" value="P:protein transport by the Tat complex"/>
    <property type="evidence" value="ECO:0007669"/>
    <property type="project" value="UniProtKB-UniRule"/>
</dbReference>
<comment type="function">
    <text evidence="9">Part of the twin-arginine translocation (Tat) system that transports large folded proteins containing a characteristic twin-arginine motif in their signal peptide across membranes. TatA could form the protein-conducting channel of the Tat system.</text>
</comment>
<comment type="subunit">
    <text evidence="9">Forms a complex with TatC.</text>
</comment>
<comment type="similarity">
    <text evidence="9">Belongs to the TatA/E family.</text>
</comment>
<keyword evidence="5 9" id="KW-0653">Protein transport</keyword>
<evidence type="ECO:0000256" key="10">
    <source>
        <dbReference type="SAM" id="MobiDB-lite"/>
    </source>
</evidence>
<organism evidence="11 12">
    <name type="scientific">Desulfolutivibrio sulfodismutans</name>
    <dbReference type="NCBI Taxonomy" id="63561"/>
    <lineage>
        <taxon>Bacteria</taxon>
        <taxon>Pseudomonadati</taxon>
        <taxon>Thermodesulfobacteriota</taxon>
        <taxon>Desulfovibrionia</taxon>
        <taxon>Desulfovibrionales</taxon>
        <taxon>Desulfovibrionaceae</taxon>
        <taxon>Desulfolutivibrio</taxon>
    </lineage>
</organism>
<keyword evidence="6 9" id="KW-1133">Transmembrane helix</keyword>
<proteinExistence type="inferred from homology"/>
<comment type="subcellular location">
    <subcellularLocation>
        <location evidence="1 9">Cell membrane</location>
        <topology evidence="1 9">Single-pass membrane protein</topology>
    </subcellularLocation>
</comment>
<keyword evidence="2 9" id="KW-0813">Transport</keyword>
<dbReference type="GO" id="GO:0033281">
    <property type="term" value="C:TAT protein transport complex"/>
    <property type="evidence" value="ECO:0007669"/>
    <property type="project" value="UniProtKB-UniRule"/>
</dbReference>
<evidence type="ECO:0000256" key="1">
    <source>
        <dbReference type="ARBA" id="ARBA00004162"/>
    </source>
</evidence>
<reference evidence="11 12" key="1">
    <citation type="submission" date="2020-02" db="EMBL/GenBank/DDBJ databases">
        <title>Comparative genomics of sulfur disproportionating microorganisms.</title>
        <authorList>
            <person name="Ward L.M."/>
            <person name="Bertran E."/>
            <person name="Johnston D.T."/>
        </authorList>
    </citation>
    <scope>NUCLEOTIDE SEQUENCE [LARGE SCALE GENOMIC DNA]</scope>
    <source>
        <strain evidence="11 12">DSM 3696</strain>
    </source>
</reference>
<evidence type="ECO:0000256" key="9">
    <source>
        <dbReference type="HAMAP-Rule" id="MF_00236"/>
    </source>
</evidence>